<gene>
    <name evidence="4" type="ORF">GL50803_002969</name>
</gene>
<dbReference type="GeneID" id="5700610"/>
<keyword evidence="5" id="KW-1185">Reference proteome</keyword>
<dbReference type="OMA" id="RECDIAM"/>
<sequence length="289" mass="31185">MSALVVNLLDSLSIKGITPDSICEMSGSCFSSTYAIRAPEPLFLKLGGPDAELAFRGEYHGLKAISETRSVLCPRPISVGTFNGKSYLLMTQLKGLSGDTSGLGRHLAAMHKGSVAEKFGFPCRTFCGSTELDNAQTSQGWPEWFAEHRINDVLLKLESAGALGKVLPKGVTRQGAVERVRDQLLTLASSVVPMLLHGDLWGGNAGSSGGVPCIYDPACYYGDNEVDLAMTQLFGGFDSNFLRDYGSVLPISPEFKRKVPIYNLFHMLNHALMFGGGYCHEARALIAQL</sequence>
<protein>
    <recommendedName>
        <fullName evidence="1">protein-ribulosamine 3-kinase</fullName>
        <ecNumber evidence="1">2.7.1.172</ecNumber>
    </recommendedName>
</protein>
<dbReference type="AlphaFoldDB" id="A8BD27"/>
<comment type="catalytic activity">
    <reaction evidence="2">
        <text>N(6)-D-ribulosyl-L-lysyl-[protein] + ATP = N(6)-(3-O-phospho-D-ribulosyl)-L-lysyl-[protein] + ADP + H(+)</text>
        <dbReference type="Rhea" id="RHEA:48432"/>
        <dbReference type="Rhea" id="RHEA-COMP:12103"/>
        <dbReference type="Rhea" id="RHEA-COMP:12104"/>
        <dbReference type="ChEBI" id="CHEBI:15378"/>
        <dbReference type="ChEBI" id="CHEBI:30616"/>
        <dbReference type="ChEBI" id="CHEBI:90418"/>
        <dbReference type="ChEBI" id="CHEBI:90420"/>
        <dbReference type="ChEBI" id="CHEBI:456216"/>
        <dbReference type="EC" id="2.7.1.172"/>
    </reaction>
    <physiologicalReaction direction="left-to-right" evidence="2">
        <dbReference type="Rhea" id="RHEA:48433"/>
    </physiologicalReaction>
</comment>
<dbReference type="GO" id="GO:0016301">
    <property type="term" value="F:kinase activity"/>
    <property type="evidence" value="ECO:0000318"/>
    <property type="project" value="GO_Central"/>
</dbReference>
<dbReference type="InterPro" id="IPR016477">
    <property type="entry name" value="Fructo-/Ketosamine-3-kinase"/>
</dbReference>
<keyword evidence="3" id="KW-0418">Kinase</keyword>
<dbReference type="PANTHER" id="PTHR12149">
    <property type="entry name" value="FRUCTOSAMINE 3 KINASE-RELATED PROTEIN"/>
    <property type="match status" value="1"/>
</dbReference>
<evidence type="ECO:0000256" key="1">
    <source>
        <dbReference type="ARBA" id="ARBA00011961"/>
    </source>
</evidence>
<evidence type="ECO:0000313" key="5">
    <source>
        <dbReference type="Proteomes" id="UP000001548"/>
    </source>
</evidence>
<name>A8BD27_GIAIC</name>
<dbReference type="EMBL" id="AACB03000002">
    <property type="protein sequence ID" value="KAE8304173.1"/>
    <property type="molecule type" value="Genomic_DNA"/>
</dbReference>
<dbReference type="InterPro" id="IPR011009">
    <property type="entry name" value="Kinase-like_dom_sf"/>
</dbReference>
<dbReference type="Gene3D" id="3.30.200.20">
    <property type="entry name" value="Phosphorylase Kinase, domain 1"/>
    <property type="match status" value="1"/>
</dbReference>
<evidence type="ECO:0000256" key="3">
    <source>
        <dbReference type="PIRNR" id="PIRNR006221"/>
    </source>
</evidence>
<reference evidence="4 5" key="1">
    <citation type="journal article" date="2007" name="Science">
        <title>Genomic minimalism in the early diverging intestinal parasite Giardia lamblia.</title>
        <authorList>
            <person name="Morrison H.G."/>
            <person name="McArthur A.G."/>
            <person name="Gillin F.D."/>
            <person name="Aley S.B."/>
            <person name="Adam R.D."/>
            <person name="Olsen G.J."/>
            <person name="Best A.A."/>
            <person name="Cande W.Z."/>
            <person name="Chen F."/>
            <person name="Cipriano M.J."/>
            <person name="Davids B.J."/>
            <person name="Dawson S.C."/>
            <person name="Elmendorf H.G."/>
            <person name="Hehl A.B."/>
            <person name="Holder M.E."/>
            <person name="Huse S.M."/>
            <person name="Kim U.U."/>
            <person name="Lasek-Nesselquist E."/>
            <person name="Manning G."/>
            <person name="Nigam A."/>
            <person name="Nixon J.E."/>
            <person name="Palm D."/>
            <person name="Passamaneck N.E."/>
            <person name="Prabhu A."/>
            <person name="Reich C.I."/>
            <person name="Reiner D.S."/>
            <person name="Samuelson J."/>
            <person name="Svard S.G."/>
            <person name="Sogin M.L."/>
        </authorList>
    </citation>
    <scope>NUCLEOTIDE SEQUENCE [LARGE SCALE GENOMIC DNA]</scope>
    <source>
        <strain evidence="4 5">WB C6</strain>
    </source>
</reference>
<dbReference type="KEGG" id="gla:GL50803_002969"/>
<comment type="caution">
    <text evidence="4">The sequence shown here is derived from an EMBL/GenBank/DDBJ whole genome shotgun (WGS) entry which is preliminary data.</text>
</comment>
<dbReference type="PIRSF" id="PIRSF006221">
    <property type="entry name" value="Ketosamine-3-kinase"/>
    <property type="match status" value="1"/>
</dbReference>
<dbReference type="EC" id="2.7.1.172" evidence="1"/>
<comment type="similarity">
    <text evidence="3">Belongs to the fructosamine kinase family.</text>
</comment>
<dbReference type="RefSeq" id="XP_001707706.1">
    <property type="nucleotide sequence ID" value="XM_001707654.1"/>
</dbReference>
<evidence type="ECO:0000313" key="4">
    <source>
        <dbReference type="EMBL" id="KAE8304173.1"/>
    </source>
</evidence>
<dbReference type="SUPFAM" id="SSF56112">
    <property type="entry name" value="Protein kinase-like (PK-like)"/>
    <property type="match status" value="1"/>
</dbReference>
<dbReference type="Pfam" id="PF03881">
    <property type="entry name" value="Fructosamin_kin"/>
    <property type="match status" value="1"/>
</dbReference>
<accession>A8BD27</accession>
<dbReference type="VEuPathDB" id="GiardiaDB:GL50803_2969"/>
<dbReference type="Gene3D" id="3.90.1200.10">
    <property type="match status" value="1"/>
</dbReference>
<keyword evidence="3" id="KW-0808">Transferase</keyword>
<dbReference type="HOGENOM" id="CLU_036517_0_1_1"/>
<dbReference type="GO" id="GO:0102193">
    <property type="term" value="F:protein-ribulosamine 3-kinase activity"/>
    <property type="evidence" value="ECO:0007669"/>
    <property type="project" value="UniProtKB-EC"/>
</dbReference>
<dbReference type="Proteomes" id="UP000001548">
    <property type="component" value="Unassembled WGS sequence"/>
</dbReference>
<evidence type="ECO:0000256" key="2">
    <source>
        <dbReference type="ARBA" id="ARBA00048655"/>
    </source>
</evidence>
<organism evidence="4 5">
    <name type="scientific">Giardia intestinalis (strain ATCC 50803 / WB clone C6)</name>
    <name type="common">Giardia lamblia</name>
    <dbReference type="NCBI Taxonomy" id="184922"/>
    <lineage>
        <taxon>Eukaryota</taxon>
        <taxon>Metamonada</taxon>
        <taxon>Diplomonadida</taxon>
        <taxon>Hexamitidae</taxon>
        <taxon>Giardiinae</taxon>
        <taxon>Giardia</taxon>
    </lineage>
</organism>
<dbReference type="PANTHER" id="PTHR12149:SF8">
    <property type="entry name" value="PROTEIN-RIBULOSAMINE 3-KINASE"/>
    <property type="match status" value="1"/>
</dbReference>
<proteinExistence type="inferred from homology"/>